<proteinExistence type="inferred from homology"/>
<name>A0A162A617_DAUCS</name>
<protein>
    <recommendedName>
        <fullName evidence="3">Expansin</fullName>
    </recommendedName>
</protein>
<accession>A0A162A617</accession>
<evidence type="ECO:0000256" key="2">
    <source>
        <dbReference type="ARBA" id="ARBA00023316"/>
    </source>
</evidence>
<evidence type="ECO:0000256" key="3">
    <source>
        <dbReference type="RuleBase" id="RU365023"/>
    </source>
</evidence>
<feature type="domain" description="Expansin-like EG45" evidence="4">
    <location>
        <begin position="35"/>
        <end position="149"/>
    </location>
</feature>
<dbReference type="InterPro" id="IPR007112">
    <property type="entry name" value="Expansin/allergen_DPBB_dom"/>
</dbReference>
<evidence type="ECO:0000313" key="6">
    <source>
        <dbReference type="EMBL" id="WOG95423.1"/>
    </source>
</evidence>
<dbReference type="Pfam" id="PF03330">
    <property type="entry name" value="DPBB_1"/>
    <property type="match status" value="1"/>
</dbReference>
<dbReference type="GO" id="GO:0016020">
    <property type="term" value="C:membrane"/>
    <property type="evidence" value="ECO:0007669"/>
    <property type="project" value="UniProtKB-SubCell"/>
</dbReference>
<comment type="function">
    <text evidence="3">Causes loosening and extension of plant cell walls by disrupting non-covalent bonding between cellulose microfibrils and matrix glucans. No enzymatic activity has been found.</text>
</comment>
<dbReference type="SMART" id="SM00837">
    <property type="entry name" value="DPBB_1"/>
    <property type="match status" value="1"/>
</dbReference>
<dbReference type="AlphaFoldDB" id="A0A162A617"/>
<dbReference type="GO" id="GO:0009664">
    <property type="term" value="P:plant-type cell wall organization"/>
    <property type="evidence" value="ECO:0007669"/>
    <property type="project" value="InterPro"/>
</dbReference>
<keyword evidence="1 3" id="KW-0964">Secreted</keyword>
<dbReference type="EMBL" id="LNRQ01000004">
    <property type="protein sequence ID" value="KZM96682.1"/>
    <property type="molecule type" value="Genomic_DNA"/>
</dbReference>
<comment type="subcellular location">
    <subcellularLocation>
        <location evidence="3">Secreted</location>
        <location evidence="3">Cell wall</location>
    </subcellularLocation>
    <subcellularLocation>
        <location evidence="3">Membrane</location>
        <topology evidence="3">Peripheral membrane protein</topology>
    </subcellularLocation>
</comment>
<evidence type="ECO:0000259" key="4">
    <source>
        <dbReference type="PROSITE" id="PS50842"/>
    </source>
</evidence>
<dbReference type="Gene3D" id="2.40.40.10">
    <property type="entry name" value="RlpA-like domain"/>
    <property type="match status" value="1"/>
</dbReference>
<dbReference type="EMBL" id="CP093346">
    <property type="protein sequence ID" value="WOG95423.1"/>
    <property type="molecule type" value="Genomic_DNA"/>
</dbReference>
<keyword evidence="3" id="KW-0134">Cell wall</keyword>
<organism evidence="5">
    <name type="scientific">Daucus carota subsp. sativus</name>
    <name type="common">Carrot</name>
    <dbReference type="NCBI Taxonomy" id="79200"/>
    <lineage>
        <taxon>Eukaryota</taxon>
        <taxon>Viridiplantae</taxon>
        <taxon>Streptophyta</taxon>
        <taxon>Embryophyta</taxon>
        <taxon>Tracheophyta</taxon>
        <taxon>Spermatophyta</taxon>
        <taxon>Magnoliopsida</taxon>
        <taxon>eudicotyledons</taxon>
        <taxon>Gunneridae</taxon>
        <taxon>Pentapetalae</taxon>
        <taxon>asterids</taxon>
        <taxon>campanulids</taxon>
        <taxon>Apiales</taxon>
        <taxon>Apiaceae</taxon>
        <taxon>Apioideae</taxon>
        <taxon>Scandiceae</taxon>
        <taxon>Daucinae</taxon>
        <taxon>Daucus</taxon>
        <taxon>Daucus sect. Daucus</taxon>
    </lineage>
</organism>
<reference evidence="6" key="2">
    <citation type="submission" date="2022-03" db="EMBL/GenBank/DDBJ databases">
        <title>Draft title - Genomic analysis of global carrot germplasm unveils the trajectory of domestication and the origin of high carotenoid orange carrot.</title>
        <authorList>
            <person name="Iorizzo M."/>
            <person name="Ellison S."/>
            <person name="Senalik D."/>
            <person name="Macko-Podgorni A."/>
            <person name="Grzebelus D."/>
            <person name="Bostan H."/>
            <person name="Rolling W."/>
            <person name="Curaba J."/>
            <person name="Simon P."/>
        </authorList>
    </citation>
    <scope>NUCLEOTIDE SEQUENCE</scope>
    <source>
        <tissue evidence="6">Leaf</tissue>
    </source>
</reference>
<comment type="similarity">
    <text evidence="3">Belongs to the expansin family. Expansin A subfamily.</text>
</comment>
<dbReference type="Proteomes" id="UP000077755">
    <property type="component" value="Chromosome 4"/>
</dbReference>
<gene>
    <name evidence="5" type="ORF">DCAR_015956</name>
    <name evidence="6" type="ORF">DCAR_0414742</name>
</gene>
<dbReference type="InterPro" id="IPR002963">
    <property type="entry name" value="Expansin"/>
</dbReference>
<evidence type="ECO:0000313" key="5">
    <source>
        <dbReference type="EMBL" id="KZM96682.1"/>
    </source>
</evidence>
<dbReference type="PANTHER" id="PTHR31867">
    <property type="entry name" value="EXPANSIN-A15"/>
    <property type="match status" value="1"/>
</dbReference>
<keyword evidence="2 3" id="KW-0961">Cell wall biogenesis/degradation</keyword>
<dbReference type="PROSITE" id="PS50842">
    <property type="entry name" value="EXPANSIN_EG45"/>
    <property type="match status" value="1"/>
</dbReference>
<keyword evidence="7" id="KW-1185">Reference proteome</keyword>
<dbReference type="Gramene" id="KZM96682">
    <property type="protein sequence ID" value="KZM96682"/>
    <property type="gene ID" value="DCAR_015956"/>
</dbReference>
<dbReference type="SUPFAM" id="SSF50685">
    <property type="entry name" value="Barwin-like endoglucanases"/>
    <property type="match status" value="1"/>
</dbReference>
<reference evidence="5" key="1">
    <citation type="journal article" date="2016" name="Nat. Genet.">
        <title>A high-quality carrot genome assembly provides new insights into carotenoid accumulation and asterid genome evolution.</title>
        <authorList>
            <person name="Iorizzo M."/>
            <person name="Ellison S."/>
            <person name="Senalik D."/>
            <person name="Zeng P."/>
            <person name="Satapoomin P."/>
            <person name="Huang J."/>
            <person name="Bowman M."/>
            <person name="Iovene M."/>
            <person name="Sanseverino W."/>
            <person name="Cavagnaro P."/>
            <person name="Yildiz M."/>
            <person name="Macko-Podgorni A."/>
            <person name="Moranska E."/>
            <person name="Grzebelus E."/>
            <person name="Grzebelus D."/>
            <person name="Ashrafi H."/>
            <person name="Zheng Z."/>
            <person name="Cheng S."/>
            <person name="Spooner D."/>
            <person name="Van Deynze A."/>
            <person name="Simon P."/>
        </authorList>
    </citation>
    <scope>NUCLEOTIDE SEQUENCE [LARGE SCALE GENOMIC DNA]</scope>
    <source>
        <tissue evidence="5">Leaf</tissue>
    </source>
</reference>
<evidence type="ECO:0000256" key="1">
    <source>
        <dbReference type="ARBA" id="ARBA00022525"/>
    </source>
</evidence>
<dbReference type="InterPro" id="IPR036908">
    <property type="entry name" value="RlpA-like_sf"/>
</dbReference>
<dbReference type="PRINTS" id="PR01226">
    <property type="entry name" value="EXPANSIN"/>
</dbReference>
<sequence>MDLMTEAGCRAVPPFMEAVMLPTLWGDLVDMETCFNDGFSCGACFELKCINSPRWCRSGSIIVTATNFCPPNDPGNWCDPPQPHFDLSEPVFQKIADSFTSKMLEEAKVLHFSTLLRFSTHDSYRKSCNLNNHGKLLCCSTKKIACCWL</sequence>
<evidence type="ECO:0000313" key="7">
    <source>
        <dbReference type="Proteomes" id="UP000077755"/>
    </source>
</evidence>
<dbReference type="InterPro" id="IPR009009">
    <property type="entry name" value="RlpA-like_DPBB"/>
</dbReference>